<reference evidence="1" key="1">
    <citation type="submission" date="2009-09" db="EMBL/GenBank/DDBJ databases">
        <authorList>
            <person name="Weinstock G."/>
            <person name="Sodergren E."/>
            <person name="Clifton S."/>
            <person name="Fulton L."/>
            <person name="Fulton B."/>
            <person name="Courtney L."/>
            <person name="Fronick C."/>
            <person name="Harrison M."/>
            <person name="Strong C."/>
            <person name="Farmer C."/>
            <person name="Delahaunty K."/>
            <person name="Markovic C."/>
            <person name="Hall O."/>
            <person name="Minx P."/>
            <person name="Tomlinson C."/>
            <person name="Mitreva M."/>
            <person name="Nelson J."/>
            <person name="Hou S."/>
            <person name="Wollam A."/>
            <person name="Pepin K.H."/>
            <person name="Johnson M."/>
            <person name="Bhonagiri V."/>
            <person name="Nash W.E."/>
            <person name="Warren W."/>
            <person name="Chinwalla A."/>
            <person name="Mardis E.R."/>
            <person name="Wilson R.K."/>
        </authorList>
    </citation>
    <scope>NUCLEOTIDE SEQUENCE [LARGE SCALE GENOMIC DNA]</scope>
    <source>
        <strain evidence="1">DSM 20583</strain>
    </source>
</reference>
<accession>C9L7L1</accession>
<dbReference type="Proteomes" id="UP000003755">
    <property type="component" value="Unassembled WGS sequence"/>
</dbReference>
<dbReference type="KEGG" id="bhan:CGC63_09750"/>
<evidence type="ECO:0000313" key="1">
    <source>
        <dbReference type="EMBL" id="EEX21756.1"/>
    </source>
</evidence>
<comment type="caution">
    <text evidence="1">The sequence shown here is derived from an EMBL/GenBank/DDBJ whole genome shotgun (WGS) entry which is preliminary data.</text>
</comment>
<dbReference type="AlphaFoldDB" id="C9L7L1"/>
<keyword evidence="2" id="KW-1185">Reference proteome</keyword>
<gene>
    <name evidence="1" type="ORF">BLAHAN_05381</name>
</gene>
<protein>
    <submittedName>
        <fullName evidence="1">Uncharacterized protein</fullName>
    </submittedName>
</protein>
<organism evidence="1 2">
    <name type="scientific">Blautia hansenii DSM 20583</name>
    <dbReference type="NCBI Taxonomy" id="537007"/>
    <lineage>
        <taxon>Bacteria</taxon>
        <taxon>Bacillati</taxon>
        <taxon>Bacillota</taxon>
        <taxon>Clostridia</taxon>
        <taxon>Lachnospirales</taxon>
        <taxon>Lachnospiraceae</taxon>
        <taxon>Blautia</taxon>
    </lineage>
</organism>
<dbReference type="STRING" id="537007.BLAHAN_05381"/>
<name>C9L7L1_BLAHA</name>
<sequence>MDRLEQMKIMSERLSKKCSGYPCIRCPLKENTSNFCYSFDDIKDYDILKEHCKIMGIDISDLIGFTKFEIEPGYLLQLKGGKFVIAMGEKRNLFFHYFDVANSKLNDYAFCLDDIKDDFTALASVAIITVYGHTFSKSLGLNDRLILWERNGSECKIYNIETDGQSIKIQPNANTYLTENNDGDIFIENTSDNEEYICIKHENLPGLIAALQEIQGLYEKEVV</sequence>
<dbReference type="RefSeq" id="WP_003020413.1">
    <property type="nucleotide sequence ID" value="NZ_CP022413.2"/>
</dbReference>
<dbReference type="EMBL" id="ABYU02000016">
    <property type="protein sequence ID" value="EEX21756.1"/>
    <property type="molecule type" value="Genomic_DNA"/>
</dbReference>
<dbReference type="HOGENOM" id="CLU_1238224_0_0_9"/>
<proteinExistence type="predicted"/>
<evidence type="ECO:0000313" key="2">
    <source>
        <dbReference type="Proteomes" id="UP000003755"/>
    </source>
</evidence>